<comment type="caution">
    <text evidence="2">The sequence shown here is derived from an EMBL/GenBank/DDBJ whole genome shotgun (WGS) entry which is preliminary data.</text>
</comment>
<feature type="region of interest" description="Disordered" evidence="1">
    <location>
        <begin position="160"/>
        <end position="218"/>
    </location>
</feature>
<reference evidence="2" key="1">
    <citation type="journal article" date="2021" name="Nat. Commun.">
        <title>Genetic determinants of endophytism in the Arabidopsis root mycobiome.</title>
        <authorList>
            <person name="Mesny F."/>
            <person name="Miyauchi S."/>
            <person name="Thiergart T."/>
            <person name="Pickel B."/>
            <person name="Atanasova L."/>
            <person name="Karlsson M."/>
            <person name="Huettel B."/>
            <person name="Barry K.W."/>
            <person name="Haridas S."/>
            <person name="Chen C."/>
            <person name="Bauer D."/>
            <person name="Andreopoulos W."/>
            <person name="Pangilinan J."/>
            <person name="LaButti K."/>
            <person name="Riley R."/>
            <person name="Lipzen A."/>
            <person name="Clum A."/>
            <person name="Drula E."/>
            <person name="Henrissat B."/>
            <person name="Kohler A."/>
            <person name="Grigoriev I.V."/>
            <person name="Martin F.M."/>
            <person name="Hacquard S."/>
        </authorList>
    </citation>
    <scope>NUCLEOTIDE SEQUENCE</scope>
    <source>
        <strain evidence="2">MPI-SDFR-AT-0120</strain>
    </source>
</reference>
<gene>
    <name evidence="2" type="ORF">FB567DRAFT_590665</name>
</gene>
<evidence type="ECO:0000256" key="1">
    <source>
        <dbReference type="SAM" id="MobiDB-lite"/>
    </source>
</evidence>
<feature type="compositionally biased region" description="Polar residues" evidence="1">
    <location>
        <begin position="50"/>
        <end position="71"/>
    </location>
</feature>
<name>A0A8K0RCR0_9PLEO</name>
<dbReference type="Proteomes" id="UP000813461">
    <property type="component" value="Unassembled WGS sequence"/>
</dbReference>
<evidence type="ECO:0000313" key="3">
    <source>
        <dbReference type="Proteomes" id="UP000813461"/>
    </source>
</evidence>
<feature type="compositionally biased region" description="Basic residues" evidence="1">
    <location>
        <begin position="201"/>
        <end position="218"/>
    </location>
</feature>
<sequence length="218" mass="23405">MALFYAPTEAAALAWLNKHLASSSRDVKSPAPALFPEESFVSEEKPSLPPTTASTSRQHAKMSSTALARPATQLTLSQPLPAPTQPEQTMLMFDNTPEGIRNGVDVAIKEDLIEEGNEAQIQQLMKVMASTTNKKVKGDTEIEMSVGKGGAVLGKVKKDAGGEGDALVEQSTSTMAGMTTLRGEQVLRKEGDRDEEMKPVKSQRLKGKARKLAKAAKK</sequence>
<organism evidence="2 3">
    <name type="scientific">Paraphoma chrysanthemicola</name>
    <dbReference type="NCBI Taxonomy" id="798071"/>
    <lineage>
        <taxon>Eukaryota</taxon>
        <taxon>Fungi</taxon>
        <taxon>Dikarya</taxon>
        <taxon>Ascomycota</taxon>
        <taxon>Pezizomycotina</taxon>
        <taxon>Dothideomycetes</taxon>
        <taxon>Pleosporomycetidae</taxon>
        <taxon>Pleosporales</taxon>
        <taxon>Pleosporineae</taxon>
        <taxon>Phaeosphaeriaceae</taxon>
        <taxon>Paraphoma</taxon>
    </lineage>
</organism>
<proteinExistence type="predicted"/>
<evidence type="ECO:0000313" key="2">
    <source>
        <dbReference type="EMBL" id="KAH7089873.1"/>
    </source>
</evidence>
<feature type="compositionally biased region" description="Basic and acidic residues" evidence="1">
    <location>
        <begin position="185"/>
        <end position="199"/>
    </location>
</feature>
<dbReference type="EMBL" id="JAGMVJ010000006">
    <property type="protein sequence ID" value="KAH7089873.1"/>
    <property type="molecule type" value="Genomic_DNA"/>
</dbReference>
<protein>
    <submittedName>
        <fullName evidence="2">Uncharacterized protein</fullName>
    </submittedName>
</protein>
<accession>A0A8K0RCR0</accession>
<feature type="region of interest" description="Disordered" evidence="1">
    <location>
        <begin position="37"/>
        <end position="71"/>
    </location>
</feature>
<dbReference type="AlphaFoldDB" id="A0A8K0RCR0"/>
<keyword evidence="3" id="KW-1185">Reference proteome</keyword>
<dbReference type="OrthoDB" id="10476184at2759"/>